<evidence type="ECO:0000313" key="2">
    <source>
        <dbReference type="Proteomes" id="UP000240859"/>
    </source>
</evidence>
<dbReference type="Gene3D" id="3.50.50.60">
    <property type="entry name" value="FAD/NAD(P)-binding domain"/>
    <property type="match status" value="1"/>
</dbReference>
<gene>
    <name evidence="1" type="ORF">BU057_13570</name>
</gene>
<proteinExistence type="predicted"/>
<name>A0ABX5IKA4_9STAP</name>
<dbReference type="PANTHER" id="PTHR38663">
    <property type="match status" value="1"/>
</dbReference>
<organism evidence="1 2">
    <name type="scientific">Staphylococcus succinus</name>
    <dbReference type="NCBI Taxonomy" id="61015"/>
    <lineage>
        <taxon>Bacteria</taxon>
        <taxon>Bacillati</taxon>
        <taxon>Bacillota</taxon>
        <taxon>Bacilli</taxon>
        <taxon>Bacillales</taxon>
        <taxon>Staphylococcaceae</taxon>
        <taxon>Staphylococcus</taxon>
    </lineage>
</organism>
<dbReference type="EMBL" id="PZFR01000185">
    <property type="protein sequence ID" value="PTI64034.1"/>
    <property type="molecule type" value="Genomic_DNA"/>
</dbReference>
<comment type="caution">
    <text evidence="1">The sequence shown here is derived from an EMBL/GenBank/DDBJ whole genome shotgun (WGS) entry which is preliminary data.</text>
</comment>
<dbReference type="Proteomes" id="UP000240859">
    <property type="component" value="Unassembled WGS sequence"/>
</dbReference>
<evidence type="ECO:0000313" key="1">
    <source>
        <dbReference type="EMBL" id="PTI64034.1"/>
    </source>
</evidence>
<dbReference type="SUPFAM" id="SSF51905">
    <property type="entry name" value="FAD/NAD(P)-binding domain"/>
    <property type="match status" value="2"/>
</dbReference>
<dbReference type="InterPro" id="IPR036188">
    <property type="entry name" value="FAD/NAD-bd_sf"/>
</dbReference>
<dbReference type="PANTHER" id="PTHR38663:SF1">
    <property type="entry name" value="L-ORNITHINE N(5)-MONOOXYGENASE"/>
    <property type="match status" value="1"/>
</dbReference>
<dbReference type="RefSeq" id="WP_073504785.1">
    <property type="nucleotide sequence ID" value="NZ_CP018199.1"/>
</dbReference>
<keyword evidence="2" id="KW-1185">Reference proteome</keyword>
<protein>
    <submittedName>
        <fullName evidence="1">Pyridine nucleotide-disulfide oxidoreductase</fullName>
    </submittedName>
</protein>
<sequence>MATWTIIGGGIQAVTIAIKLRSQGLSPHQLRIIDPNRNLCQQFNQFTQRIAMPYLRSPGVHHTHPNPFHLKQFAKKCQYTNASYGPYQRPNLEMFMNHTHELIHRYHLNHSHIQSSVCNIKQLNQLWHIQLADQSWISTTHLIIAFGCNHNTYTPSLFKNQTDVSHIFDDSDKNYDHTSHVVGSGITAAHLTLRLLKTNPEKVIHLWTNKPLEVHDFDADPGWLGPKNMNKFREIHSSKERLNIIKQERHKGSMPKEIELRLKKYVEQKRLVIHTNELVEVQQHHICTHHYCLYYDQILLATGFQDTIMAQPIIKQLINNYQAPVADCGLPSINNNLEWLPNLFVSGGLADLELGPFARNIMGGREAAIRISQAFNKIENEAITKKALYSSLY</sequence>
<accession>A0ABX5IKA4</accession>
<reference evidence="1 2" key="1">
    <citation type="journal article" date="2016" name="Front. Microbiol.">
        <title>Comprehensive Phylogenetic Analysis of Bovine Non-aureus Staphylococci Species Based on Whole-Genome Sequencing.</title>
        <authorList>
            <person name="Naushad S."/>
            <person name="Barkema H.W."/>
            <person name="Luby C."/>
            <person name="Condas L.A."/>
            <person name="Nobrega D.B."/>
            <person name="Carson D.A."/>
            <person name="De Buck J."/>
        </authorList>
    </citation>
    <scope>NUCLEOTIDE SEQUENCE [LARGE SCALE GENOMIC DNA]</scope>
    <source>
        <strain evidence="1 2">SNUC 1084</strain>
    </source>
</reference>